<dbReference type="Gramene" id="Pp3c14_21530V3.3">
    <property type="protein sequence ID" value="Pp3c14_21530V3.3"/>
    <property type="gene ID" value="Pp3c14_21530"/>
</dbReference>
<keyword evidence="13" id="KW-1185">Reference proteome</keyword>
<dbReference type="EMBL" id="ABEU02000014">
    <property type="protein sequence ID" value="PNR41434.1"/>
    <property type="molecule type" value="Genomic_DNA"/>
</dbReference>
<accession>A0A2K1JIQ4</accession>
<dbReference type="Gene3D" id="3.90.1150.160">
    <property type="match status" value="1"/>
</dbReference>
<sequence length="548" mass="61478">MVLSICKSMKETKGHDTIDSMFASRYAQAELPRFEIPTQETPKDVAYQIISDELMLDGNPRLNLASFVTTWMEPECDKLIMAALNKNYIDMDEYPITTELQDRCVNMVARLFNAPIGEGEQAVGAGTVGSSEAIMLAGLAFKRKWQLERKAAGKPWDKPNMVTGANVQVCWEKFARYFEVELREVTLKEDYYVMDPHRAVELVDENTICVCAILGSTYNGEFEDVQLLNDLLEKKNQELGLNVPIHVDAASGGFVVPFIYPDIVWDFRLPLVKSINVSGHKYGLVYAGIGWVVWRNKEDLPEELIFHVNYLGADQPTFTLNFSKGASQVIAQYYQLIRLGFNGYKSIMTNCAMNAKILTQAIENLGRFKILSKEVGVPLVAFSLLDSSNYTEFDISDGLRRYGWTVPAYTMAPDAQHVTLLRVVVREDFSRSLANRLVTDIKRVLDHFDARPPKLIEVVTAAVAQENREANLDLPTTPDAVKATAAFNDIVVEGHHGGKKKQQHGHGHGHHGRSHSHSHHGRSHSHHHSHSKDNHGKKPALHKMNGVC</sequence>
<feature type="modified residue" description="N6-(pyridoxal phosphate)lysine" evidence="7">
    <location>
        <position position="281"/>
    </location>
</feature>
<dbReference type="Proteomes" id="UP000006727">
    <property type="component" value="Chromosome 14"/>
</dbReference>
<keyword evidence="9" id="KW-0210">Decarboxylase</keyword>
<dbReference type="GO" id="GO:0005829">
    <property type="term" value="C:cytosol"/>
    <property type="evidence" value="ECO:0000318"/>
    <property type="project" value="GO_Central"/>
</dbReference>
<dbReference type="GO" id="GO:0006538">
    <property type="term" value="P:L-glutamate catabolic process"/>
    <property type="evidence" value="ECO:0000318"/>
    <property type="project" value="GO_Central"/>
</dbReference>
<dbReference type="AlphaFoldDB" id="A0A2K1JIQ4"/>
<protein>
    <recommendedName>
        <fullName evidence="3 9">Glutamate decarboxylase</fullName>
        <ecNumber evidence="3 9">4.1.1.15</ecNumber>
    </recommendedName>
</protein>
<dbReference type="SUPFAM" id="SSF53383">
    <property type="entry name" value="PLP-dependent transferases"/>
    <property type="match status" value="1"/>
</dbReference>
<dbReference type="InterPro" id="IPR015421">
    <property type="entry name" value="PyrdxlP-dep_Trfase_major"/>
</dbReference>
<gene>
    <name evidence="12" type="primary">LOC112291391</name>
    <name evidence="11" type="ORF">PHYPA_018837</name>
</gene>
<evidence type="ECO:0000256" key="8">
    <source>
        <dbReference type="RuleBase" id="RU000382"/>
    </source>
</evidence>
<evidence type="ECO:0000256" key="10">
    <source>
        <dbReference type="SAM" id="MobiDB-lite"/>
    </source>
</evidence>
<name>A0A2K1JIQ4_PHYPA</name>
<evidence type="ECO:0000256" key="9">
    <source>
        <dbReference type="RuleBase" id="RU361171"/>
    </source>
</evidence>
<reference evidence="11 13" key="1">
    <citation type="journal article" date="2008" name="Science">
        <title>The Physcomitrella genome reveals evolutionary insights into the conquest of land by plants.</title>
        <authorList>
            <person name="Rensing S."/>
            <person name="Lang D."/>
            <person name="Zimmer A."/>
            <person name="Terry A."/>
            <person name="Salamov A."/>
            <person name="Shapiro H."/>
            <person name="Nishiyama T."/>
            <person name="Perroud P.-F."/>
            <person name="Lindquist E."/>
            <person name="Kamisugi Y."/>
            <person name="Tanahashi T."/>
            <person name="Sakakibara K."/>
            <person name="Fujita T."/>
            <person name="Oishi K."/>
            <person name="Shin-I T."/>
            <person name="Kuroki Y."/>
            <person name="Toyoda A."/>
            <person name="Suzuki Y."/>
            <person name="Hashimoto A."/>
            <person name="Yamaguchi K."/>
            <person name="Sugano A."/>
            <person name="Kohara Y."/>
            <person name="Fujiyama A."/>
            <person name="Anterola A."/>
            <person name="Aoki S."/>
            <person name="Ashton N."/>
            <person name="Barbazuk W.B."/>
            <person name="Barker E."/>
            <person name="Bennetzen J."/>
            <person name="Bezanilla M."/>
            <person name="Blankenship R."/>
            <person name="Cho S.H."/>
            <person name="Dutcher S."/>
            <person name="Estelle M."/>
            <person name="Fawcett J.A."/>
            <person name="Gundlach H."/>
            <person name="Hanada K."/>
            <person name="Heyl A."/>
            <person name="Hicks K.A."/>
            <person name="Hugh J."/>
            <person name="Lohr M."/>
            <person name="Mayer K."/>
            <person name="Melkozernov A."/>
            <person name="Murata T."/>
            <person name="Nelson D."/>
            <person name="Pils B."/>
            <person name="Prigge M."/>
            <person name="Reiss B."/>
            <person name="Renner T."/>
            <person name="Rombauts S."/>
            <person name="Rushton P."/>
            <person name="Sanderfoot A."/>
            <person name="Schween G."/>
            <person name="Shiu S.-H."/>
            <person name="Stueber K."/>
            <person name="Theodoulou F.L."/>
            <person name="Tu H."/>
            <person name="Van de Peer Y."/>
            <person name="Verrier P.J."/>
            <person name="Waters E."/>
            <person name="Wood A."/>
            <person name="Yang L."/>
            <person name="Cove D."/>
            <person name="Cuming A."/>
            <person name="Hasebe M."/>
            <person name="Lucas S."/>
            <person name="Mishler D.B."/>
            <person name="Reski R."/>
            <person name="Grigoriev I."/>
            <person name="Quatrano R.S."/>
            <person name="Boore J.L."/>
        </authorList>
    </citation>
    <scope>NUCLEOTIDE SEQUENCE [LARGE SCALE GENOMIC DNA]</scope>
    <source>
        <strain evidence="12 13">cv. Gransden 2004</strain>
    </source>
</reference>
<evidence type="ECO:0000313" key="12">
    <source>
        <dbReference type="EnsemblPlants" id="Pp3c14_21530V3.1"/>
    </source>
</evidence>
<dbReference type="InterPro" id="IPR015424">
    <property type="entry name" value="PyrdxlP-dep_Trfase"/>
</dbReference>
<dbReference type="InterPro" id="IPR002129">
    <property type="entry name" value="PyrdxlP-dep_de-COase"/>
</dbReference>
<dbReference type="RefSeq" id="XP_024394504.1">
    <property type="nucleotide sequence ID" value="XM_024538736.2"/>
</dbReference>
<dbReference type="FunFam" id="3.40.640.10:FF:000022">
    <property type="entry name" value="Glutamate decarboxylase"/>
    <property type="match status" value="1"/>
</dbReference>
<dbReference type="FunFam" id="3.90.1150.160:FF:000001">
    <property type="entry name" value="Glutamate decarboxylase"/>
    <property type="match status" value="1"/>
</dbReference>
<comment type="catalytic activity">
    <reaction evidence="6 9">
        <text>L-glutamate + H(+) = 4-aminobutanoate + CO2</text>
        <dbReference type="Rhea" id="RHEA:17785"/>
        <dbReference type="ChEBI" id="CHEBI:15378"/>
        <dbReference type="ChEBI" id="CHEBI:16526"/>
        <dbReference type="ChEBI" id="CHEBI:29985"/>
        <dbReference type="ChEBI" id="CHEBI:59888"/>
        <dbReference type="EC" id="4.1.1.15"/>
    </reaction>
</comment>
<evidence type="ECO:0000313" key="13">
    <source>
        <dbReference type="Proteomes" id="UP000006727"/>
    </source>
</evidence>
<evidence type="ECO:0000256" key="5">
    <source>
        <dbReference type="ARBA" id="ARBA00023239"/>
    </source>
</evidence>
<feature type="compositionally biased region" description="Basic residues" evidence="10">
    <location>
        <begin position="497"/>
        <end position="530"/>
    </location>
</feature>
<dbReference type="OMA" id="ECRDKNM"/>
<dbReference type="GO" id="GO:0004351">
    <property type="term" value="F:glutamate decarboxylase activity"/>
    <property type="evidence" value="ECO:0000318"/>
    <property type="project" value="GO_Central"/>
</dbReference>
<dbReference type="EnsemblPlants" id="Pp3c14_21530V3.1">
    <property type="protein sequence ID" value="Pp3c14_21530V3.1"/>
    <property type="gene ID" value="Pp3c14_21530"/>
</dbReference>
<dbReference type="Gramene" id="Pp3c14_21530V3.1">
    <property type="protein sequence ID" value="Pp3c14_21530V3.1"/>
    <property type="gene ID" value="Pp3c14_21530"/>
</dbReference>
<dbReference type="EC" id="4.1.1.15" evidence="3 9"/>
<reference evidence="11 13" key="2">
    <citation type="journal article" date="2018" name="Plant J.">
        <title>The Physcomitrella patens chromosome-scale assembly reveals moss genome structure and evolution.</title>
        <authorList>
            <person name="Lang D."/>
            <person name="Ullrich K.K."/>
            <person name="Murat F."/>
            <person name="Fuchs J."/>
            <person name="Jenkins J."/>
            <person name="Haas F.B."/>
            <person name="Piednoel M."/>
            <person name="Gundlach H."/>
            <person name="Van Bel M."/>
            <person name="Meyberg R."/>
            <person name="Vives C."/>
            <person name="Morata J."/>
            <person name="Symeonidi A."/>
            <person name="Hiss M."/>
            <person name="Muchero W."/>
            <person name="Kamisugi Y."/>
            <person name="Saleh O."/>
            <person name="Blanc G."/>
            <person name="Decker E.L."/>
            <person name="van Gessel N."/>
            <person name="Grimwood J."/>
            <person name="Hayes R.D."/>
            <person name="Graham S.W."/>
            <person name="Gunter L.E."/>
            <person name="McDaniel S.F."/>
            <person name="Hoernstein S.N.W."/>
            <person name="Larsson A."/>
            <person name="Li F.W."/>
            <person name="Perroud P.F."/>
            <person name="Phillips J."/>
            <person name="Ranjan P."/>
            <person name="Rokshar D.S."/>
            <person name="Rothfels C.J."/>
            <person name="Schneider L."/>
            <person name="Shu S."/>
            <person name="Stevenson D.W."/>
            <person name="Thummler F."/>
            <person name="Tillich M."/>
            <person name="Villarreal Aguilar J.C."/>
            <person name="Widiez T."/>
            <person name="Wong G.K."/>
            <person name="Wymore A."/>
            <person name="Zhang Y."/>
            <person name="Zimmer A.D."/>
            <person name="Quatrano R.S."/>
            <person name="Mayer K.F.X."/>
            <person name="Goodstein D."/>
            <person name="Casacuberta J.M."/>
            <person name="Vandepoele K."/>
            <person name="Reski R."/>
            <person name="Cuming A.C."/>
            <person name="Tuskan G.A."/>
            <person name="Maumus F."/>
            <person name="Salse J."/>
            <person name="Schmutz J."/>
            <person name="Rensing S.A."/>
        </authorList>
    </citation>
    <scope>NUCLEOTIDE SEQUENCE [LARGE SCALE GENOMIC DNA]</scope>
    <source>
        <strain evidence="12 13">cv. Gransden 2004</strain>
    </source>
</reference>
<dbReference type="InterPro" id="IPR010107">
    <property type="entry name" value="Glutamate_decarboxylase"/>
</dbReference>
<feature type="region of interest" description="Disordered" evidence="10">
    <location>
        <begin position="496"/>
        <end position="548"/>
    </location>
</feature>
<organism evidence="11">
    <name type="scientific">Physcomitrium patens</name>
    <name type="common">Spreading-leaved earth moss</name>
    <name type="synonym">Physcomitrella patens</name>
    <dbReference type="NCBI Taxonomy" id="3218"/>
    <lineage>
        <taxon>Eukaryota</taxon>
        <taxon>Viridiplantae</taxon>
        <taxon>Streptophyta</taxon>
        <taxon>Embryophyta</taxon>
        <taxon>Bryophyta</taxon>
        <taxon>Bryophytina</taxon>
        <taxon>Bryopsida</taxon>
        <taxon>Funariidae</taxon>
        <taxon>Funariales</taxon>
        <taxon>Funariaceae</taxon>
        <taxon>Physcomitrium</taxon>
    </lineage>
</organism>
<evidence type="ECO:0000313" key="11">
    <source>
        <dbReference type="EMBL" id="PNR41434.1"/>
    </source>
</evidence>
<dbReference type="GO" id="GO:0030170">
    <property type="term" value="F:pyridoxal phosphate binding"/>
    <property type="evidence" value="ECO:0007669"/>
    <property type="project" value="InterPro"/>
</dbReference>
<keyword evidence="4 7" id="KW-0663">Pyridoxal phosphate</keyword>
<evidence type="ECO:0000256" key="4">
    <source>
        <dbReference type="ARBA" id="ARBA00022898"/>
    </source>
</evidence>
<dbReference type="PaxDb" id="3218-PP1S34_308V6.2"/>
<evidence type="ECO:0000256" key="1">
    <source>
        <dbReference type="ARBA" id="ARBA00001933"/>
    </source>
</evidence>
<dbReference type="STRING" id="3218.A0A2K1JIQ4"/>
<comment type="similarity">
    <text evidence="2 8">Belongs to the group II decarboxylase family.</text>
</comment>
<dbReference type="PANTHER" id="PTHR43321">
    <property type="entry name" value="GLUTAMATE DECARBOXYLASE"/>
    <property type="match status" value="1"/>
</dbReference>
<evidence type="ECO:0000256" key="2">
    <source>
        <dbReference type="ARBA" id="ARBA00009533"/>
    </source>
</evidence>
<evidence type="ECO:0000256" key="7">
    <source>
        <dbReference type="PIRSR" id="PIRSR602129-50"/>
    </source>
</evidence>
<dbReference type="OrthoDB" id="5152799at2759"/>
<proteinExistence type="inferred from homology"/>
<evidence type="ECO:0000256" key="3">
    <source>
        <dbReference type="ARBA" id="ARBA00012421"/>
    </source>
</evidence>
<dbReference type="FunFam" id="4.10.280.50:FF:000001">
    <property type="entry name" value="Glutamate decarboxylase"/>
    <property type="match status" value="1"/>
</dbReference>
<reference evidence="12" key="3">
    <citation type="submission" date="2020-12" db="UniProtKB">
        <authorList>
            <consortium name="EnsemblPlants"/>
        </authorList>
    </citation>
    <scope>IDENTIFICATION</scope>
</reference>
<dbReference type="GeneID" id="112291391"/>
<dbReference type="Gene3D" id="3.40.640.10">
    <property type="entry name" value="Type I PLP-dependent aspartate aminotransferase-like (Major domain)"/>
    <property type="match status" value="1"/>
</dbReference>
<dbReference type="PANTHER" id="PTHR43321:SF3">
    <property type="entry name" value="GLUTAMATE DECARBOXYLASE"/>
    <property type="match status" value="1"/>
</dbReference>
<dbReference type="Pfam" id="PF00282">
    <property type="entry name" value="Pyridoxal_deC"/>
    <property type="match status" value="1"/>
</dbReference>
<dbReference type="Gene3D" id="4.10.280.50">
    <property type="match status" value="1"/>
</dbReference>
<dbReference type="EnsemblPlants" id="Pp3c14_21530V3.3">
    <property type="protein sequence ID" value="Pp3c14_21530V3.3"/>
    <property type="gene ID" value="Pp3c14_21530"/>
</dbReference>
<evidence type="ECO:0000256" key="6">
    <source>
        <dbReference type="ARBA" id="ARBA00048868"/>
    </source>
</evidence>
<keyword evidence="5 8" id="KW-0456">Lyase</keyword>
<dbReference type="NCBIfam" id="TIGR01788">
    <property type="entry name" value="Glu-decarb-GAD"/>
    <property type="match status" value="1"/>
</dbReference>
<comment type="cofactor">
    <cofactor evidence="1 7 8">
        <name>pyridoxal 5'-phosphate</name>
        <dbReference type="ChEBI" id="CHEBI:597326"/>
    </cofactor>
</comment>